<protein>
    <recommendedName>
        <fullName evidence="2">BCAS3 WD40 domain-containing protein</fullName>
    </recommendedName>
</protein>
<feature type="compositionally biased region" description="Polar residues" evidence="1">
    <location>
        <begin position="703"/>
        <end position="722"/>
    </location>
</feature>
<evidence type="ECO:0000259" key="2">
    <source>
        <dbReference type="Pfam" id="PF21034"/>
    </source>
</evidence>
<name>A0AAD6YMG5_9AGAR</name>
<dbReference type="PANTHER" id="PTHR13268:SF0">
    <property type="entry name" value="BCAS3 MICROTUBULE ASSOCIATED CELL MIGRATION FACTOR"/>
    <property type="match status" value="1"/>
</dbReference>
<proteinExistence type="predicted"/>
<dbReference type="PANTHER" id="PTHR13268">
    <property type="entry name" value="BREAST CARCINOMA AMPLIFIED SEQUENCE 3"/>
    <property type="match status" value="1"/>
</dbReference>
<dbReference type="GO" id="GO:0005737">
    <property type="term" value="C:cytoplasm"/>
    <property type="evidence" value="ECO:0007669"/>
    <property type="project" value="TreeGrafter"/>
</dbReference>
<dbReference type="InterPro" id="IPR015943">
    <property type="entry name" value="WD40/YVTN_repeat-like_dom_sf"/>
</dbReference>
<dbReference type="Pfam" id="PF21034">
    <property type="entry name" value="BCAS3_WD40"/>
    <property type="match status" value="1"/>
</dbReference>
<keyword evidence="4" id="KW-1185">Reference proteome</keyword>
<feature type="region of interest" description="Disordered" evidence="1">
    <location>
        <begin position="1"/>
        <end position="22"/>
    </location>
</feature>
<dbReference type="InterPro" id="IPR048382">
    <property type="entry name" value="BCAS3_WD40"/>
</dbReference>
<gene>
    <name evidence="3" type="ORF">GGX14DRAFT_513857</name>
</gene>
<reference evidence="3" key="1">
    <citation type="submission" date="2023-03" db="EMBL/GenBank/DDBJ databases">
        <title>Massive genome expansion in bonnet fungi (Mycena s.s.) driven by repeated elements and novel gene families across ecological guilds.</title>
        <authorList>
            <consortium name="Lawrence Berkeley National Laboratory"/>
            <person name="Harder C.B."/>
            <person name="Miyauchi S."/>
            <person name="Viragh M."/>
            <person name="Kuo A."/>
            <person name="Thoen E."/>
            <person name="Andreopoulos B."/>
            <person name="Lu D."/>
            <person name="Skrede I."/>
            <person name="Drula E."/>
            <person name="Henrissat B."/>
            <person name="Morin E."/>
            <person name="Kohler A."/>
            <person name="Barry K."/>
            <person name="LaButti K."/>
            <person name="Morin E."/>
            <person name="Salamov A."/>
            <person name="Lipzen A."/>
            <person name="Mereny Z."/>
            <person name="Hegedus B."/>
            <person name="Baldrian P."/>
            <person name="Stursova M."/>
            <person name="Weitz H."/>
            <person name="Taylor A."/>
            <person name="Grigoriev I.V."/>
            <person name="Nagy L.G."/>
            <person name="Martin F."/>
            <person name="Kauserud H."/>
        </authorList>
    </citation>
    <scope>NUCLEOTIDE SEQUENCE</scope>
    <source>
        <strain evidence="3">9144</strain>
    </source>
</reference>
<feature type="domain" description="BCAS3 WD40" evidence="2">
    <location>
        <begin position="195"/>
        <end position="264"/>
    </location>
</feature>
<dbReference type="EMBL" id="JARJCW010000006">
    <property type="protein sequence ID" value="KAJ7223555.1"/>
    <property type="molecule type" value="Genomic_DNA"/>
</dbReference>
<dbReference type="Gene3D" id="2.130.10.10">
    <property type="entry name" value="YVTN repeat-like/Quinoprotein amine dehydrogenase"/>
    <property type="match status" value="1"/>
</dbReference>
<feature type="region of interest" description="Disordered" evidence="1">
    <location>
        <begin position="777"/>
        <end position="797"/>
    </location>
</feature>
<organism evidence="3 4">
    <name type="scientific">Mycena pura</name>
    <dbReference type="NCBI Taxonomy" id="153505"/>
    <lineage>
        <taxon>Eukaryota</taxon>
        <taxon>Fungi</taxon>
        <taxon>Dikarya</taxon>
        <taxon>Basidiomycota</taxon>
        <taxon>Agaricomycotina</taxon>
        <taxon>Agaricomycetes</taxon>
        <taxon>Agaricomycetidae</taxon>
        <taxon>Agaricales</taxon>
        <taxon>Marasmiineae</taxon>
        <taxon>Mycenaceae</taxon>
        <taxon>Mycena</taxon>
    </lineage>
</organism>
<dbReference type="InterPro" id="IPR045142">
    <property type="entry name" value="BCAS3-like"/>
</dbReference>
<feature type="compositionally biased region" description="Pro residues" evidence="1">
    <location>
        <begin position="12"/>
        <end position="22"/>
    </location>
</feature>
<dbReference type="SUPFAM" id="SSF82171">
    <property type="entry name" value="DPP6 N-terminal domain-like"/>
    <property type="match status" value="1"/>
</dbReference>
<comment type="caution">
    <text evidence="3">The sequence shown here is derived from an EMBL/GenBank/DDBJ whole genome shotgun (WGS) entry which is preliminary data.</text>
</comment>
<feature type="region of interest" description="Disordered" evidence="1">
    <location>
        <begin position="703"/>
        <end position="727"/>
    </location>
</feature>
<dbReference type="Proteomes" id="UP001219525">
    <property type="component" value="Unassembled WGS sequence"/>
</dbReference>
<evidence type="ECO:0000313" key="4">
    <source>
        <dbReference type="Proteomes" id="UP001219525"/>
    </source>
</evidence>
<feature type="compositionally biased region" description="Basic residues" evidence="1">
    <location>
        <begin position="637"/>
        <end position="650"/>
    </location>
</feature>
<dbReference type="GO" id="GO:0006914">
    <property type="term" value="P:autophagy"/>
    <property type="evidence" value="ECO:0007669"/>
    <property type="project" value="InterPro"/>
</dbReference>
<sequence length="797" mass="83013">MYTGTSPAYGTSPPPNALSAPPTPVAALNGRLLAFLAPQPAPSPDVDPPTTDGALERWGRTIGRFFSRSAPAGNSLTGVLGASPVGNVLEVSSGILTGGGGGGGGAGSWVRVVDLLPLTRETGRGAGGKARGRAVPRDVHAFEAGRAAVGGLAFTPDGTRLVVVRRDGLGAGVWGVRPASAAVLPGVLQTHVPRPRSEADLASPAHLYKLRRGRTGAVVEAVAGARDGRFVALATRRRTVHVFAVNPYGGRADVRSHLGARVRDAEAVGAHSGVGMSVLDGITGGPPTEVHALVRMHLRAPPHPAAQQPTGAGDVEAPPPLLAPLAVVFVPASAGNPLRSRSPASPAAPVHAPAGGVQDVLVFDPADGVLSLRRVALAIEAPGAHAMGVPLSVSMSLPTSRLMGTSMSASPPAYGSYARGQQAAAGGGGAQSAATEAIGELGGKEAVVATWNLRRRRGWAEIRRAEVGVGEGVAYGRQRVKEDWLAQAELSTFSTAPRILPRPIYLSHQFSFYTLGEDYHALIRRYKLRLRGTKIDVRREVEVSGALTGGGEAFVEGIGASSSPRAIRRHSRASQASFDEPLASALAGAQYPLPPPVLPMLPNGTPSSFRSAIPVRAVAAGLGDGVAEGLGRLRREMRHQRQRQRARSPARKGGGGGDDMEASVPLEFDEEDEDFVGIQPSQAESYMRVHGDREDDDALSTATMSRNGEDSVTSLSTPSTSADPLEDEVEAERLDVELEDGGGWAQEDKLAVEEAERFDNISVVGFLDEEQAAAAMQVEAARRKGSTGTARGRKRRN</sequence>
<accession>A0AAD6YMG5</accession>
<evidence type="ECO:0000313" key="3">
    <source>
        <dbReference type="EMBL" id="KAJ7223555.1"/>
    </source>
</evidence>
<feature type="region of interest" description="Disordered" evidence="1">
    <location>
        <begin position="637"/>
        <end position="663"/>
    </location>
</feature>
<dbReference type="AlphaFoldDB" id="A0AAD6YMG5"/>
<dbReference type="GO" id="GO:0042594">
    <property type="term" value="P:response to starvation"/>
    <property type="evidence" value="ECO:0007669"/>
    <property type="project" value="TreeGrafter"/>
</dbReference>
<evidence type="ECO:0000256" key="1">
    <source>
        <dbReference type="SAM" id="MobiDB-lite"/>
    </source>
</evidence>